<gene>
    <name evidence="1" type="ORF">LCGC14_2018250</name>
</gene>
<accession>A0A0F9EYB5</accession>
<dbReference type="EMBL" id="LAZR01023267">
    <property type="protein sequence ID" value="KKL79098.1"/>
    <property type="molecule type" value="Genomic_DNA"/>
</dbReference>
<dbReference type="AlphaFoldDB" id="A0A0F9EYB5"/>
<evidence type="ECO:0000313" key="1">
    <source>
        <dbReference type="EMBL" id="KKL79098.1"/>
    </source>
</evidence>
<sequence length="62" mass="7538">MPKNKDKDISMTREDHARMRKEAGYKYKFTVTIQKPYNHYKFLETLSKLQQRGEKTDENEKI</sequence>
<comment type="caution">
    <text evidence="1">The sequence shown here is derived from an EMBL/GenBank/DDBJ whole genome shotgun (WGS) entry which is preliminary data.</text>
</comment>
<organism evidence="1">
    <name type="scientific">marine sediment metagenome</name>
    <dbReference type="NCBI Taxonomy" id="412755"/>
    <lineage>
        <taxon>unclassified sequences</taxon>
        <taxon>metagenomes</taxon>
        <taxon>ecological metagenomes</taxon>
    </lineage>
</organism>
<proteinExistence type="predicted"/>
<reference evidence="1" key="1">
    <citation type="journal article" date="2015" name="Nature">
        <title>Complex archaea that bridge the gap between prokaryotes and eukaryotes.</title>
        <authorList>
            <person name="Spang A."/>
            <person name="Saw J.H."/>
            <person name="Jorgensen S.L."/>
            <person name="Zaremba-Niedzwiedzka K."/>
            <person name="Martijn J."/>
            <person name="Lind A.E."/>
            <person name="van Eijk R."/>
            <person name="Schleper C."/>
            <person name="Guy L."/>
            <person name="Ettema T.J."/>
        </authorList>
    </citation>
    <scope>NUCLEOTIDE SEQUENCE</scope>
</reference>
<protein>
    <submittedName>
        <fullName evidence="1">Uncharacterized protein</fullName>
    </submittedName>
</protein>
<name>A0A0F9EYB5_9ZZZZ</name>